<dbReference type="RefSeq" id="XP_013406240.1">
    <property type="nucleotide sequence ID" value="XM_013550786.2"/>
</dbReference>
<feature type="repeat" description="ANK" evidence="7">
    <location>
        <begin position="37"/>
        <end position="69"/>
    </location>
</feature>
<reference evidence="11 12" key="1">
    <citation type="submission" date="2023-09" db="UniProtKB">
        <authorList>
            <consortium name="RefSeq"/>
        </authorList>
    </citation>
    <scope>IDENTIFICATION</scope>
    <source>
        <tissue evidence="11 12">Gonads</tissue>
    </source>
</reference>
<dbReference type="FunFam" id="1.25.40.20:FF:000025">
    <property type="entry name" value="GA-binding protein subunit beta-1 isoform X1"/>
    <property type="match status" value="1"/>
</dbReference>
<dbReference type="PROSITE" id="PS50297">
    <property type="entry name" value="ANK_REP_REGION"/>
    <property type="match status" value="3"/>
</dbReference>
<dbReference type="GO" id="GO:0045944">
    <property type="term" value="P:positive regulation of transcription by RNA polymerase II"/>
    <property type="evidence" value="ECO:0007669"/>
    <property type="project" value="TreeGrafter"/>
</dbReference>
<feature type="repeat" description="ANK" evidence="7">
    <location>
        <begin position="103"/>
        <end position="135"/>
    </location>
</feature>
<evidence type="ECO:0000256" key="7">
    <source>
        <dbReference type="PROSITE-ProRule" id="PRU00023"/>
    </source>
</evidence>
<feature type="coiled-coil region" evidence="8">
    <location>
        <begin position="380"/>
        <end position="421"/>
    </location>
</feature>
<evidence type="ECO:0000256" key="1">
    <source>
        <dbReference type="ARBA" id="ARBA00004123"/>
    </source>
</evidence>
<dbReference type="GeneID" id="106170792"/>
<evidence type="ECO:0000256" key="4">
    <source>
        <dbReference type="ARBA" id="ARBA00023043"/>
    </source>
</evidence>
<evidence type="ECO:0000256" key="6">
    <source>
        <dbReference type="ARBA" id="ARBA00023242"/>
    </source>
</evidence>
<dbReference type="PANTHER" id="PTHR24193">
    <property type="entry name" value="ANKYRIN REPEAT PROTEIN"/>
    <property type="match status" value="1"/>
</dbReference>
<gene>
    <name evidence="11 12" type="primary">LOC106170792</name>
</gene>
<dbReference type="OrthoDB" id="341259at2759"/>
<evidence type="ECO:0000256" key="9">
    <source>
        <dbReference type="SAM" id="MobiDB-lite"/>
    </source>
</evidence>
<dbReference type="PANTHER" id="PTHR24193:SF128">
    <property type="entry name" value="GA-BINDING PROTEIN SUBUNIT BETA-1"/>
    <property type="match status" value="1"/>
</dbReference>
<protein>
    <submittedName>
        <fullName evidence="11 12">GA-binding protein subunit beta-1-like</fullName>
    </submittedName>
</protein>
<evidence type="ECO:0000256" key="5">
    <source>
        <dbReference type="ARBA" id="ARBA00023163"/>
    </source>
</evidence>
<dbReference type="STRING" id="7574.A0A1S3J7N2"/>
<dbReference type="AlphaFoldDB" id="A0A1S3J7N2"/>
<name>A0A1S3J7N2_LINAN</name>
<keyword evidence="8" id="KW-0175">Coiled coil</keyword>
<keyword evidence="5" id="KW-0804">Transcription</keyword>
<dbReference type="KEGG" id="lak:106170792"/>
<keyword evidence="10" id="KW-1185">Reference proteome</keyword>
<dbReference type="Gene3D" id="1.25.40.20">
    <property type="entry name" value="Ankyrin repeat-containing domain"/>
    <property type="match status" value="1"/>
</dbReference>
<keyword evidence="2" id="KW-0677">Repeat</keyword>
<evidence type="ECO:0000256" key="8">
    <source>
        <dbReference type="SAM" id="Coils"/>
    </source>
</evidence>
<sequence>MSLVDLGKRLLDAAKKGDTEDVRMLMTNGAPFTTDWLGTSPLHFASMYGHEATAEVLLRAGISRDARTKVDRTPLHVAAQNGHTNIVELLIKNQADVEAKDMLKMTPLHWAVEKGHVPVIEILLKHGADVHCENKFDKSPIDVAVWNGRYDISQLLQTKQMENEGASTSGASRGITVSESDAAAAELTVSEDAIPTSALVELVTNHNTGTVPKTSVSSDQSSTSVLATLAALAEATAPLSASAAGTSAAEALNWLETHGITTVANDQPSVVTAIEGGQGFALTEAGKLALKFVKQGSQGGSDDEQGDKQMKVITIVTEQDGTTQESQVVVMREESTGNGDGSDGEPLAKKSRSSGDSVDGEHDAIARWLQGKQSFETLDQNDLRKQLEEVQKQAEAYKLQLKQKEEEAEVYKKQLNEIASKTPPSS</sequence>
<dbReference type="InterPro" id="IPR002110">
    <property type="entry name" value="Ankyrin_rpt"/>
</dbReference>
<evidence type="ECO:0000256" key="2">
    <source>
        <dbReference type="ARBA" id="ARBA00022737"/>
    </source>
</evidence>
<dbReference type="GO" id="GO:0005634">
    <property type="term" value="C:nucleus"/>
    <property type="evidence" value="ECO:0007669"/>
    <property type="project" value="UniProtKB-SubCell"/>
</dbReference>
<dbReference type="Pfam" id="PF13637">
    <property type="entry name" value="Ank_4"/>
    <property type="match status" value="1"/>
</dbReference>
<evidence type="ECO:0000313" key="11">
    <source>
        <dbReference type="RefSeq" id="XP_013406240.1"/>
    </source>
</evidence>
<evidence type="ECO:0000313" key="12">
    <source>
        <dbReference type="RefSeq" id="XP_013406241.1"/>
    </source>
</evidence>
<dbReference type="GO" id="GO:0000976">
    <property type="term" value="F:transcription cis-regulatory region binding"/>
    <property type="evidence" value="ECO:0007669"/>
    <property type="project" value="TreeGrafter"/>
</dbReference>
<dbReference type="RefSeq" id="XP_013406241.1">
    <property type="nucleotide sequence ID" value="XM_013550787.2"/>
</dbReference>
<feature type="repeat" description="ANK" evidence="7">
    <location>
        <begin position="70"/>
        <end position="102"/>
    </location>
</feature>
<dbReference type="InterPro" id="IPR050663">
    <property type="entry name" value="Ankyrin-SOCS_Box"/>
</dbReference>
<dbReference type="Proteomes" id="UP000085678">
    <property type="component" value="Unplaced"/>
</dbReference>
<comment type="subcellular location">
    <subcellularLocation>
        <location evidence="1">Nucleus</location>
    </subcellularLocation>
</comment>
<evidence type="ECO:0000256" key="3">
    <source>
        <dbReference type="ARBA" id="ARBA00023015"/>
    </source>
</evidence>
<keyword evidence="4 7" id="KW-0040">ANK repeat</keyword>
<evidence type="ECO:0000313" key="10">
    <source>
        <dbReference type="Proteomes" id="UP000085678"/>
    </source>
</evidence>
<dbReference type="SMART" id="SM00248">
    <property type="entry name" value="ANK"/>
    <property type="match status" value="4"/>
</dbReference>
<dbReference type="PROSITE" id="PS50088">
    <property type="entry name" value="ANK_REPEAT"/>
    <property type="match status" value="3"/>
</dbReference>
<proteinExistence type="predicted"/>
<dbReference type="InterPro" id="IPR036770">
    <property type="entry name" value="Ankyrin_rpt-contain_sf"/>
</dbReference>
<keyword evidence="3" id="KW-0805">Transcription regulation</keyword>
<organism evidence="12">
    <name type="scientific">Lingula anatina</name>
    <name type="common">Brachiopod</name>
    <name type="synonym">Lingula unguis</name>
    <dbReference type="NCBI Taxonomy" id="7574"/>
    <lineage>
        <taxon>Eukaryota</taxon>
        <taxon>Metazoa</taxon>
        <taxon>Spiralia</taxon>
        <taxon>Lophotrochozoa</taxon>
        <taxon>Brachiopoda</taxon>
        <taxon>Linguliformea</taxon>
        <taxon>Lingulata</taxon>
        <taxon>Lingulida</taxon>
        <taxon>Linguloidea</taxon>
        <taxon>Lingulidae</taxon>
        <taxon>Lingula</taxon>
    </lineage>
</organism>
<keyword evidence="6" id="KW-0539">Nucleus</keyword>
<dbReference type="Pfam" id="PF12796">
    <property type="entry name" value="Ank_2"/>
    <property type="match status" value="1"/>
</dbReference>
<feature type="region of interest" description="Disordered" evidence="9">
    <location>
        <begin position="333"/>
        <end position="360"/>
    </location>
</feature>
<dbReference type="SUPFAM" id="SSF48403">
    <property type="entry name" value="Ankyrin repeat"/>
    <property type="match status" value="1"/>
</dbReference>
<accession>A0A1S3J7N2</accession>
<dbReference type="PRINTS" id="PR01415">
    <property type="entry name" value="ANKYRIN"/>
</dbReference>